<proteinExistence type="predicted"/>
<evidence type="ECO:0000313" key="1">
    <source>
        <dbReference type="EMBL" id="KZV49227.1"/>
    </source>
</evidence>
<name>A0A2Z7CTF9_9LAMI</name>
<evidence type="ECO:0000313" key="2">
    <source>
        <dbReference type="Proteomes" id="UP000250235"/>
    </source>
</evidence>
<dbReference type="EMBL" id="KQ993149">
    <property type="protein sequence ID" value="KZV49227.1"/>
    <property type="molecule type" value="Genomic_DNA"/>
</dbReference>
<accession>A0A2Z7CTF9</accession>
<organism evidence="1 2">
    <name type="scientific">Dorcoceras hygrometricum</name>
    <dbReference type="NCBI Taxonomy" id="472368"/>
    <lineage>
        <taxon>Eukaryota</taxon>
        <taxon>Viridiplantae</taxon>
        <taxon>Streptophyta</taxon>
        <taxon>Embryophyta</taxon>
        <taxon>Tracheophyta</taxon>
        <taxon>Spermatophyta</taxon>
        <taxon>Magnoliopsida</taxon>
        <taxon>eudicotyledons</taxon>
        <taxon>Gunneridae</taxon>
        <taxon>Pentapetalae</taxon>
        <taxon>asterids</taxon>
        <taxon>lamiids</taxon>
        <taxon>Lamiales</taxon>
        <taxon>Gesneriaceae</taxon>
        <taxon>Didymocarpoideae</taxon>
        <taxon>Trichosporeae</taxon>
        <taxon>Loxocarpinae</taxon>
        <taxon>Dorcoceras</taxon>
    </lineage>
</organism>
<sequence>MNSRSLESVAQRIKNQQLTRSAKSGIRDDEVSSEVITISSELQCNQLILEVSDRKMMSRELQWIQSQATESCNQSIKNPVASYSGPSRRLQCFAYPVDRKSRRKEVAKNNKSQQSKTQPVAKQLTNYYEDLLKLDVNC</sequence>
<reference evidence="1 2" key="1">
    <citation type="journal article" date="2015" name="Proc. Natl. Acad. Sci. U.S.A.">
        <title>The resurrection genome of Boea hygrometrica: A blueprint for survival of dehydration.</title>
        <authorList>
            <person name="Xiao L."/>
            <person name="Yang G."/>
            <person name="Zhang L."/>
            <person name="Yang X."/>
            <person name="Zhao S."/>
            <person name="Ji Z."/>
            <person name="Zhou Q."/>
            <person name="Hu M."/>
            <person name="Wang Y."/>
            <person name="Chen M."/>
            <person name="Xu Y."/>
            <person name="Jin H."/>
            <person name="Xiao X."/>
            <person name="Hu G."/>
            <person name="Bao F."/>
            <person name="Hu Y."/>
            <person name="Wan P."/>
            <person name="Li L."/>
            <person name="Deng X."/>
            <person name="Kuang T."/>
            <person name="Xiang C."/>
            <person name="Zhu J.K."/>
            <person name="Oliver M.J."/>
            <person name="He Y."/>
        </authorList>
    </citation>
    <scope>NUCLEOTIDE SEQUENCE [LARGE SCALE GENOMIC DNA]</scope>
    <source>
        <strain evidence="2">cv. XS01</strain>
    </source>
</reference>
<protein>
    <submittedName>
        <fullName evidence="1">Uncharacterized protein</fullName>
    </submittedName>
</protein>
<dbReference type="AlphaFoldDB" id="A0A2Z7CTF9"/>
<keyword evidence="2" id="KW-1185">Reference proteome</keyword>
<gene>
    <name evidence="1" type="ORF">F511_39517</name>
</gene>
<dbReference type="Proteomes" id="UP000250235">
    <property type="component" value="Unassembled WGS sequence"/>
</dbReference>